<reference evidence="4 5" key="2">
    <citation type="submission" date="2018-11" db="EMBL/GenBank/DDBJ databases">
        <authorList>
            <consortium name="Pathogen Informatics"/>
        </authorList>
    </citation>
    <scope>NUCLEOTIDE SEQUENCE [LARGE SCALE GENOMIC DNA]</scope>
</reference>
<sequence length="442" mass="49085">MTQAIRALVEKMEEISIQSFVWKIGLLARLRGLSLSYEVVSHDSKRQFSVSCVLPPLTRTEAAATNVERAKEHAARLMLDKLKRGDSTGCSPLQGSLKPSTANRGGDNYASRGNLTYTGSLHPVERLELNQRINNEPPPVYTVEELSPLIPASLSRRGGGTNKSNHGSPKFRCSCSLGELVIRGAACDNKRLAKRSAAERALQAIGISPYPQMAQTAVLPLPTLHHSAPEEVRCQQEKVKDSIVTFSCAEEILMFEVAKQSNVKSCFKSSKGRYVFDLYGDREAPPEMLLCIRRRKMVDAVGQLEWTHSQNCLAWKSEENQLPILHREAVAWQLLAQLSRVLASQKPNGSFSATAEFVSPDAQLLQMCNRFGIPCKLTELPGFQFTEGGTPVFQVDWRWVSANVGADILNGCLRVVSWEKVYTEWYCGKPSRNIVKAGGFRY</sequence>
<dbReference type="Pfam" id="PF00035">
    <property type="entry name" value="dsrm"/>
    <property type="match status" value="1"/>
</dbReference>
<dbReference type="SUPFAM" id="SSF54768">
    <property type="entry name" value="dsRNA-binding domain-like"/>
    <property type="match status" value="2"/>
</dbReference>
<reference evidence="6" key="1">
    <citation type="submission" date="2016-04" db="UniProtKB">
        <authorList>
            <consortium name="WormBaseParasite"/>
        </authorList>
    </citation>
    <scope>IDENTIFICATION</scope>
</reference>
<dbReference type="GO" id="GO:0003723">
    <property type="term" value="F:RNA binding"/>
    <property type="evidence" value="ECO:0007669"/>
    <property type="project" value="UniProtKB-UniRule"/>
</dbReference>
<evidence type="ECO:0000256" key="2">
    <source>
        <dbReference type="SAM" id="MobiDB-lite"/>
    </source>
</evidence>
<feature type="domain" description="DRBM" evidence="3">
    <location>
        <begin position="122"/>
        <end position="207"/>
    </location>
</feature>
<dbReference type="EMBL" id="UYRS01018344">
    <property type="protein sequence ID" value="VDK33314.1"/>
    <property type="molecule type" value="Genomic_DNA"/>
</dbReference>
<feature type="compositionally biased region" description="Polar residues" evidence="2">
    <location>
        <begin position="89"/>
        <end position="103"/>
    </location>
</feature>
<dbReference type="STRING" id="60517.A0A158R7T9"/>
<dbReference type="SMART" id="SM00358">
    <property type="entry name" value="DSRM"/>
    <property type="match status" value="2"/>
</dbReference>
<protein>
    <submittedName>
        <fullName evidence="6">DRBM domain-containing protein</fullName>
    </submittedName>
</protein>
<name>A0A158R7T9_TAEAS</name>
<evidence type="ECO:0000313" key="4">
    <source>
        <dbReference type="EMBL" id="VDK33314.1"/>
    </source>
</evidence>
<dbReference type="PROSITE" id="PS50137">
    <property type="entry name" value="DS_RBD"/>
    <property type="match status" value="2"/>
</dbReference>
<evidence type="ECO:0000313" key="6">
    <source>
        <dbReference type="WBParaSite" id="TASK_0000436701-mRNA-1"/>
    </source>
</evidence>
<dbReference type="InterPro" id="IPR014720">
    <property type="entry name" value="dsRBD_dom"/>
</dbReference>
<dbReference type="CDD" id="cd00048">
    <property type="entry name" value="DSRM_SF"/>
    <property type="match status" value="1"/>
</dbReference>
<gene>
    <name evidence="4" type="ORF">TASK_LOCUS4368</name>
</gene>
<dbReference type="AlphaFoldDB" id="A0A158R7T9"/>
<dbReference type="Proteomes" id="UP000282613">
    <property type="component" value="Unassembled WGS sequence"/>
</dbReference>
<evidence type="ECO:0000256" key="1">
    <source>
        <dbReference type="PROSITE-ProRule" id="PRU00266"/>
    </source>
</evidence>
<keyword evidence="1" id="KW-0694">RNA-binding</keyword>
<dbReference type="OrthoDB" id="6245876at2759"/>
<keyword evidence="5" id="KW-1185">Reference proteome</keyword>
<evidence type="ECO:0000259" key="3">
    <source>
        <dbReference type="PROSITE" id="PS50137"/>
    </source>
</evidence>
<feature type="region of interest" description="Disordered" evidence="2">
    <location>
        <begin position="89"/>
        <end position="111"/>
    </location>
</feature>
<proteinExistence type="predicted"/>
<organism evidence="6">
    <name type="scientific">Taenia asiatica</name>
    <name type="common">Asian tapeworm</name>
    <dbReference type="NCBI Taxonomy" id="60517"/>
    <lineage>
        <taxon>Eukaryota</taxon>
        <taxon>Metazoa</taxon>
        <taxon>Spiralia</taxon>
        <taxon>Lophotrochozoa</taxon>
        <taxon>Platyhelminthes</taxon>
        <taxon>Cestoda</taxon>
        <taxon>Eucestoda</taxon>
        <taxon>Cyclophyllidea</taxon>
        <taxon>Taeniidae</taxon>
        <taxon>Taenia</taxon>
    </lineage>
</organism>
<accession>A0A158R7T9</accession>
<feature type="domain" description="DRBM" evidence="3">
    <location>
        <begin position="19"/>
        <end position="84"/>
    </location>
</feature>
<evidence type="ECO:0000313" key="5">
    <source>
        <dbReference type="Proteomes" id="UP000282613"/>
    </source>
</evidence>
<dbReference type="WBParaSite" id="TASK_0000436701-mRNA-1">
    <property type="protein sequence ID" value="TASK_0000436701-mRNA-1"/>
    <property type="gene ID" value="TASK_0000436701"/>
</dbReference>
<dbReference type="Gene3D" id="3.30.160.20">
    <property type="match status" value="2"/>
</dbReference>